<dbReference type="STRING" id="41067.A0A2I2FB72"/>
<proteinExistence type="predicted"/>
<evidence type="ECO:0000256" key="1">
    <source>
        <dbReference type="SAM" id="MobiDB-lite"/>
    </source>
</evidence>
<sequence length="845" mass="95572">MRPALLRLLKRPSALPVLDSLISSPVGIERLDSGLQIECLRCHSRNERPSNDTQNGGPNDPVHSRLRPRSTKPPPSFRVYEIQSAQKEPTRSSELNDPAATHDTENARVPIGLLPERLDYESDIGHTDDMGTRMVDDQTHKDNFLLWEELLRYRQRHYGDKGTLDIWEGLMARVGDVELPVVGEKADLFWQSFVDVGLKREPMLRELVSYSLALFEKTGRRWRNLYESVVGGFIKRGMTQQALHWHKKLQTPHLDGPDDVLRVLEPAIALSSQHKHQSVTPGKMKRGALSPGFWAFRSICSTTDGHQIYGRVISALLRHGLFEDALSMHKFLIQRDDHPQDYEELQPLLDYAKENGPWTFSEKLHSYAADRFPDQSEPAEESPGVGVEAGPEDKPLKDDFGARLFATGALAFETIVSGLQMFGVSAIGPHSLREMAVRAHGSQDILEKLRQLQNAGISLGDSVFARLLRRLATENREILLSDLIHSDQHPDVLEDSHVQESLLISSYMAREWRLYHLTLAVLGEIPDVRSDLPSLHFRKHIAAGEWSQASKLVDELTLRGQTLSQESIDFLIAQVLTPRKPGARPPQSRGLPSDQEVTLVSRILQRVASTGVSIPTDLWVEILKRYGMTNHWDELHDCCLWLARHYSCRSPHVDTSRVPMLPERSHSGVHAGSGAHAGSRVQSIRQLQDIFDRHMQAAIVAWGFRMRISTQSKKTYNPSGTPEGELVPWVRGVVLLRELGDNGVELRPGWILRACRQRLAVLYGGARHSGRRMNRMLRRENPYSVERVVNDLNRAWGEPALIQHRGGKSLQELVNPPLSNVSLHRSHRTMLNHARYREPASVHLR</sequence>
<evidence type="ECO:0000313" key="2">
    <source>
        <dbReference type="EMBL" id="PLB37877.1"/>
    </source>
</evidence>
<protein>
    <submittedName>
        <fullName evidence="2">Uncharacterized protein</fullName>
    </submittedName>
</protein>
<name>A0A2I2FB72_ASPCN</name>
<feature type="region of interest" description="Disordered" evidence="1">
    <location>
        <begin position="373"/>
        <end position="392"/>
    </location>
</feature>
<organism evidence="2 3">
    <name type="scientific">Aspergillus candidus</name>
    <dbReference type="NCBI Taxonomy" id="41067"/>
    <lineage>
        <taxon>Eukaryota</taxon>
        <taxon>Fungi</taxon>
        <taxon>Dikarya</taxon>
        <taxon>Ascomycota</taxon>
        <taxon>Pezizomycotina</taxon>
        <taxon>Eurotiomycetes</taxon>
        <taxon>Eurotiomycetidae</taxon>
        <taxon>Eurotiales</taxon>
        <taxon>Aspergillaceae</taxon>
        <taxon>Aspergillus</taxon>
        <taxon>Aspergillus subgen. Circumdati</taxon>
    </lineage>
</organism>
<feature type="region of interest" description="Disordered" evidence="1">
    <location>
        <begin position="45"/>
        <end position="105"/>
    </location>
</feature>
<accession>A0A2I2FB72</accession>
<evidence type="ECO:0000313" key="3">
    <source>
        <dbReference type="Proteomes" id="UP000234585"/>
    </source>
</evidence>
<feature type="compositionally biased region" description="Polar residues" evidence="1">
    <location>
        <begin position="83"/>
        <end position="95"/>
    </location>
</feature>
<gene>
    <name evidence="2" type="ORF">BDW47DRAFT_105973</name>
</gene>
<dbReference type="OrthoDB" id="5366531at2759"/>
<keyword evidence="3" id="KW-1185">Reference proteome</keyword>
<dbReference type="GeneID" id="36519837"/>
<dbReference type="AlphaFoldDB" id="A0A2I2FB72"/>
<dbReference type="EMBL" id="KZ559139">
    <property type="protein sequence ID" value="PLB37877.1"/>
    <property type="molecule type" value="Genomic_DNA"/>
</dbReference>
<dbReference type="RefSeq" id="XP_024671889.1">
    <property type="nucleotide sequence ID" value="XM_024812677.1"/>
</dbReference>
<reference evidence="2 3" key="1">
    <citation type="submission" date="2017-12" db="EMBL/GenBank/DDBJ databases">
        <authorList>
            <consortium name="DOE Joint Genome Institute"/>
            <person name="Haridas S."/>
            <person name="Kjaerbolling I."/>
            <person name="Vesth T.C."/>
            <person name="Frisvad J.C."/>
            <person name="Nybo J.L."/>
            <person name="Theobald S."/>
            <person name="Kuo A."/>
            <person name="Bowyer P."/>
            <person name="Matsuda Y."/>
            <person name="Mondo S."/>
            <person name="Lyhne E.K."/>
            <person name="Kogle M.E."/>
            <person name="Clum A."/>
            <person name="Lipzen A."/>
            <person name="Salamov A."/>
            <person name="Ngan C.Y."/>
            <person name="Daum C."/>
            <person name="Chiniquy J."/>
            <person name="Barry K."/>
            <person name="LaButti K."/>
            <person name="Simmons B.A."/>
            <person name="Magnuson J.K."/>
            <person name="Mortensen U.H."/>
            <person name="Larsen T.O."/>
            <person name="Grigoriev I.V."/>
            <person name="Baker S.E."/>
            <person name="Andersen M.R."/>
            <person name="Nordberg H.P."/>
            <person name="Cantor M.N."/>
            <person name="Hua S.X."/>
        </authorList>
    </citation>
    <scope>NUCLEOTIDE SEQUENCE [LARGE SCALE GENOMIC DNA]</scope>
    <source>
        <strain evidence="2 3">CBS 102.13</strain>
    </source>
</reference>
<dbReference type="Proteomes" id="UP000234585">
    <property type="component" value="Unassembled WGS sequence"/>
</dbReference>